<gene>
    <name evidence="1" type="ORF">HPB49_005528</name>
</gene>
<name>A0ACB8DVS7_DERSI</name>
<keyword evidence="2" id="KW-1185">Reference proteome</keyword>
<organism evidence="1 2">
    <name type="scientific">Dermacentor silvarum</name>
    <name type="common">Tick</name>
    <dbReference type="NCBI Taxonomy" id="543639"/>
    <lineage>
        <taxon>Eukaryota</taxon>
        <taxon>Metazoa</taxon>
        <taxon>Ecdysozoa</taxon>
        <taxon>Arthropoda</taxon>
        <taxon>Chelicerata</taxon>
        <taxon>Arachnida</taxon>
        <taxon>Acari</taxon>
        <taxon>Parasitiformes</taxon>
        <taxon>Ixodida</taxon>
        <taxon>Ixodoidea</taxon>
        <taxon>Ixodidae</taxon>
        <taxon>Rhipicephalinae</taxon>
        <taxon>Dermacentor</taxon>
    </lineage>
</organism>
<proteinExistence type="predicted"/>
<protein>
    <submittedName>
        <fullName evidence="1">Uncharacterized protein</fullName>
    </submittedName>
</protein>
<evidence type="ECO:0000313" key="2">
    <source>
        <dbReference type="Proteomes" id="UP000821865"/>
    </source>
</evidence>
<dbReference type="Proteomes" id="UP000821865">
    <property type="component" value="Chromosome 1"/>
</dbReference>
<reference evidence="1" key="1">
    <citation type="submission" date="2020-05" db="EMBL/GenBank/DDBJ databases">
        <title>Large-scale comparative analyses of tick genomes elucidate their genetic diversity and vector capacities.</title>
        <authorList>
            <person name="Jia N."/>
            <person name="Wang J."/>
            <person name="Shi W."/>
            <person name="Du L."/>
            <person name="Sun Y."/>
            <person name="Zhan W."/>
            <person name="Jiang J."/>
            <person name="Wang Q."/>
            <person name="Zhang B."/>
            <person name="Ji P."/>
            <person name="Sakyi L.B."/>
            <person name="Cui X."/>
            <person name="Yuan T."/>
            <person name="Jiang B."/>
            <person name="Yang W."/>
            <person name="Lam T.T.-Y."/>
            <person name="Chang Q."/>
            <person name="Ding S."/>
            <person name="Wang X."/>
            <person name="Zhu J."/>
            <person name="Ruan X."/>
            <person name="Zhao L."/>
            <person name="Wei J."/>
            <person name="Que T."/>
            <person name="Du C."/>
            <person name="Cheng J."/>
            <person name="Dai P."/>
            <person name="Han X."/>
            <person name="Huang E."/>
            <person name="Gao Y."/>
            <person name="Liu J."/>
            <person name="Shao H."/>
            <person name="Ye R."/>
            <person name="Li L."/>
            <person name="Wei W."/>
            <person name="Wang X."/>
            <person name="Wang C."/>
            <person name="Yang T."/>
            <person name="Huo Q."/>
            <person name="Li W."/>
            <person name="Guo W."/>
            <person name="Chen H."/>
            <person name="Zhou L."/>
            <person name="Ni X."/>
            <person name="Tian J."/>
            <person name="Zhou Y."/>
            <person name="Sheng Y."/>
            <person name="Liu T."/>
            <person name="Pan Y."/>
            <person name="Xia L."/>
            <person name="Li J."/>
            <person name="Zhao F."/>
            <person name="Cao W."/>
        </authorList>
    </citation>
    <scope>NUCLEOTIDE SEQUENCE</scope>
    <source>
        <strain evidence="1">Dsil-2018</strain>
    </source>
</reference>
<comment type="caution">
    <text evidence="1">The sequence shown here is derived from an EMBL/GenBank/DDBJ whole genome shotgun (WGS) entry which is preliminary data.</text>
</comment>
<evidence type="ECO:0000313" key="1">
    <source>
        <dbReference type="EMBL" id="KAH7978451.1"/>
    </source>
</evidence>
<sequence length="401" mass="44855">MPQRFISPTRAGALHSSDEHTMEAVTKASQDNKRRKNSWTSEKERRLIGLYRNFRALWDHDHPGYYKTNARECAMRLIGRGMGNVYDVDTLKDKIKILRDYFLNEVKKEDGSRTSACAYTSRWEHYRSWDFLRGRVSVGTSSQTAAAMSYPKLALGLPIHTATLNLERLGVTNTLEELIEAHQAAQLTRLNSTPQGRNLLSSLGYPPSPSVLASTGLSPAARAKLTVSLISRHMHPTRHTTRRDHRSRYLRREYPVRCSAVRVLFTDASPADERGGVTVVVDSDLMTVFAASERTLTDVSLLEERAIARAILSTSSLPPSTSNHILTDSQAAYPTTTSILESFLSSTSHTFRLVWVPGHAAIPGNERAHALARELSHRAAGDRSAIIRNLSRTHPNLLRYD</sequence>
<dbReference type="EMBL" id="CM023470">
    <property type="protein sequence ID" value="KAH7978451.1"/>
    <property type="molecule type" value="Genomic_DNA"/>
</dbReference>
<accession>A0ACB8DVS7</accession>